<sequence length="30" mass="3565">MKTRLLTNYTSKPEQKRKSNRNRKLDAISS</sequence>
<protein>
    <submittedName>
        <fullName evidence="2">Uncharacterized protein</fullName>
    </submittedName>
</protein>
<reference evidence="2" key="1">
    <citation type="submission" date="2018-02" db="EMBL/GenBank/DDBJ databases">
        <title>Rhizophora mucronata_Transcriptome.</title>
        <authorList>
            <person name="Meera S.P."/>
            <person name="Sreeshan A."/>
            <person name="Augustine A."/>
        </authorList>
    </citation>
    <scope>NUCLEOTIDE SEQUENCE</scope>
    <source>
        <tissue evidence="2">Leaf</tissue>
    </source>
</reference>
<evidence type="ECO:0000313" key="2">
    <source>
        <dbReference type="EMBL" id="MBX69202.1"/>
    </source>
</evidence>
<name>A0A2P2QQA9_RHIMU</name>
<evidence type="ECO:0000256" key="1">
    <source>
        <dbReference type="SAM" id="MobiDB-lite"/>
    </source>
</evidence>
<dbReference type="AlphaFoldDB" id="A0A2P2QQA9"/>
<feature type="compositionally biased region" description="Polar residues" evidence="1">
    <location>
        <begin position="1"/>
        <end position="12"/>
    </location>
</feature>
<feature type="compositionally biased region" description="Basic and acidic residues" evidence="1">
    <location>
        <begin position="13"/>
        <end position="30"/>
    </location>
</feature>
<proteinExistence type="predicted"/>
<feature type="region of interest" description="Disordered" evidence="1">
    <location>
        <begin position="1"/>
        <end position="30"/>
    </location>
</feature>
<dbReference type="EMBL" id="GGEC01088718">
    <property type="protein sequence ID" value="MBX69202.1"/>
    <property type="molecule type" value="Transcribed_RNA"/>
</dbReference>
<accession>A0A2P2QQA9</accession>
<organism evidence="2">
    <name type="scientific">Rhizophora mucronata</name>
    <name type="common">Asiatic mangrove</name>
    <dbReference type="NCBI Taxonomy" id="61149"/>
    <lineage>
        <taxon>Eukaryota</taxon>
        <taxon>Viridiplantae</taxon>
        <taxon>Streptophyta</taxon>
        <taxon>Embryophyta</taxon>
        <taxon>Tracheophyta</taxon>
        <taxon>Spermatophyta</taxon>
        <taxon>Magnoliopsida</taxon>
        <taxon>eudicotyledons</taxon>
        <taxon>Gunneridae</taxon>
        <taxon>Pentapetalae</taxon>
        <taxon>rosids</taxon>
        <taxon>fabids</taxon>
        <taxon>Malpighiales</taxon>
        <taxon>Rhizophoraceae</taxon>
        <taxon>Rhizophora</taxon>
    </lineage>
</organism>